<dbReference type="AlphaFoldDB" id="A0A0U0SIZ9"/>
<dbReference type="Proteomes" id="UP000038802">
    <property type="component" value="Unassembled WGS sequence"/>
</dbReference>
<name>A0A0U0SIZ9_MYCTX</name>
<accession>A0A0U0SIZ9</accession>
<feature type="region of interest" description="Disordered" evidence="1">
    <location>
        <begin position="1"/>
        <end position="59"/>
    </location>
</feature>
<evidence type="ECO:0000313" key="3">
    <source>
        <dbReference type="Proteomes" id="UP000038802"/>
    </source>
</evidence>
<proteinExistence type="predicted"/>
<feature type="compositionally biased region" description="Polar residues" evidence="1">
    <location>
        <begin position="25"/>
        <end position="59"/>
    </location>
</feature>
<reference evidence="3" key="1">
    <citation type="submission" date="2015-03" db="EMBL/GenBank/DDBJ databases">
        <authorList>
            <consortium name="Pathogen Informatics"/>
        </authorList>
    </citation>
    <scope>NUCLEOTIDE SEQUENCE [LARGE SCALE GENOMIC DNA]</scope>
    <source>
        <strain evidence="3">K00500041</strain>
    </source>
</reference>
<dbReference type="EMBL" id="CSAE01000176">
    <property type="protein sequence ID" value="COV68491.1"/>
    <property type="molecule type" value="Genomic_DNA"/>
</dbReference>
<organism evidence="2 3">
    <name type="scientific">Mycobacterium tuberculosis</name>
    <dbReference type="NCBI Taxonomy" id="1773"/>
    <lineage>
        <taxon>Bacteria</taxon>
        <taxon>Bacillati</taxon>
        <taxon>Actinomycetota</taxon>
        <taxon>Actinomycetes</taxon>
        <taxon>Mycobacteriales</taxon>
        <taxon>Mycobacteriaceae</taxon>
        <taxon>Mycobacterium</taxon>
        <taxon>Mycobacterium tuberculosis complex</taxon>
    </lineage>
</organism>
<protein>
    <submittedName>
        <fullName evidence="2">Uncharacterized protein</fullName>
    </submittedName>
</protein>
<evidence type="ECO:0000256" key="1">
    <source>
        <dbReference type="SAM" id="MobiDB-lite"/>
    </source>
</evidence>
<sequence>MSRIRRVTGSGSSTIRPTGMMPALLTSTSIGPSWRSTASRNPENESGSVTSSLPYMSRSRSAPDSFAIASSMSPIATLAPKLCSAAAVANPIPRAPPVMAITLSWTLSRILTPMDVLPGTVVPSLGGP</sequence>
<evidence type="ECO:0000313" key="2">
    <source>
        <dbReference type="EMBL" id="COV68491.1"/>
    </source>
</evidence>
<gene>
    <name evidence="2" type="ORF">ERS007703_01861</name>
</gene>